<dbReference type="Proteomes" id="UP001370490">
    <property type="component" value="Unassembled WGS sequence"/>
</dbReference>
<dbReference type="InterPro" id="IPR043367">
    <property type="entry name" value="PLIP1/2/3"/>
</dbReference>
<dbReference type="SUPFAM" id="SSF53474">
    <property type="entry name" value="alpha/beta-Hydrolases"/>
    <property type="match status" value="1"/>
</dbReference>
<protein>
    <submittedName>
        <fullName evidence="4">Fungal lipase-like domain</fullName>
    </submittedName>
</protein>
<dbReference type="InterPro" id="IPR002921">
    <property type="entry name" value="Fungal_lipase-type"/>
</dbReference>
<dbReference type="GO" id="GO:0008970">
    <property type="term" value="F:phospholipase A1 activity"/>
    <property type="evidence" value="ECO:0007669"/>
    <property type="project" value="InterPro"/>
</dbReference>
<reference evidence="4 5" key="1">
    <citation type="submission" date="2023-12" db="EMBL/GenBank/DDBJ databases">
        <title>A high-quality genome assembly for Dillenia turbinata (Dilleniales).</title>
        <authorList>
            <person name="Chanderbali A."/>
        </authorList>
    </citation>
    <scope>NUCLEOTIDE SEQUENCE [LARGE SCALE GENOMIC DNA]</scope>
    <source>
        <strain evidence="4">LSX21</strain>
        <tissue evidence="4">Leaf</tissue>
    </source>
</reference>
<dbReference type="PANTHER" id="PTHR46483">
    <property type="entry name" value="PHOSPHOLIPASE A1 PLIP2, CHLOROPLASTIC"/>
    <property type="match status" value="1"/>
</dbReference>
<feature type="domain" description="Fungal lipase-type" evidence="3">
    <location>
        <begin position="384"/>
        <end position="521"/>
    </location>
</feature>
<evidence type="ECO:0000259" key="3">
    <source>
        <dbReference type="Pfam" id="PF01764"/>
    </source>
</evidence>
<dbReference type="Gene3D" id="3.40.50.1820">
    <property type="entry name" value="alpha/beta hydrolase"/>
    <property type="match status" value="1"/>
</dbReference>
<evidence type="ECO:0000313" key="4">
    <source>
        <dbReference type="EMBL" id="KAK6918237.1"/>
    </source>
</evidence>
<sequence length="685" mass="76183">MVCNTVGISGTPIPASTIDVVKEKNNLRRTLSSQNQPGRATMQRSCSDTHLCCTVKCAQAASVQPKLKTSRSIGIFPFQLSTSILPNSVRSFLFDPENTKDMTLVDESEEATDVGQEMENRKANWVERLLELRTCWLNRQDKENATGDEEALEATFEDEDEGVCEADYSSEDNGVVTIDRDFFSKALSKVSLNDTKVFAKLAFLSNMAYVIPEIKPDVLRRYYALHFVTSSLEKKAEAAAIKAKLDQDSICIPFFPASDTKLSSESEQQRQLRPYVAYEIAASAASFVQSHTKGLTSSESEHNKGNNNTNDRGTGLQLQKEGGSLSSRVYKSEVAAHVAASTMTAVVAAREEEKQKAARDLQSLHSSPCEWFICDDHDEHTRYFVIQGSDSVASWQANLFFEPTQFEETEALVHRGIYEAAKGIYEQFLPEIINHLDRHGEQAKFQFTGHSLGGSLSLLVNMMLLARKVLKPSHIHPIVTFGSPFVFCGASKILDELGLDENNIHCVMMHRDIVPRAFSCNYPAYVAQILKRLNGKFSSYPCLNKNKLLFSPMGKLFILQPDEKISPSHPFLPPGSAFYALDMCQCPNPTGAIRAFLNSPHPIDTLSDPTAYGSEGSILRDHDSSNYLKAVNGVLRQHTRVVVKKARKQRHILWPLLTSPSPHAWSNEQSLLNTTLTTKEVMSGV</sequence>
<dbReference type="PANTHER" id="PTHR46483:SF1">
    <property type="entry name" value="PHOSPHOLIPASE A1 PLIP1, CHLOROPLASTIC"/>
    <property type="match status" value="1"/>
</dbReference>
<evidence type="ECO:0000313" key="5">
    <source>
        <dbReference type="Proteomes" id="UP001370490"/>
    </source>
</evidence>
<dbReference type="Pfam" id="PF01764">
    <property type="entry name" value="Lipase_3"/>
    <property type="match status" value="1"/>
</dbReference>
<proteinExistence type="predicted"/>
<dbReference type="CDD" id="cd00519">
    <property type="entry name" value="Lipase_3"/>
    <property type="match status" value="1"/>
</dbReference>
<feature type="region of interest" description="Disordered" evidence="2">
    <location>
        <begin position="292"/>
        <end position="318"/>
    </location>
</feature>
<keyword evidence="1" id="KW-0378">Hydrolase</keyword>
<evidence type="ECO:0000256" key="2">
    <source>
        <dbReference type="SAM" id="MobiDB-lite"/>
    </source>
</evidence>
<gene>
    <name evidence="4" type="ORF">RJ641_016659</name>
</gene>
<keyword evidence="5" id="KW-1185">Reference proteome</keyword>
<dbReference type="GO" id="GO:0006629">
    <property type="term" value="P:lipid metabolic process"/>
    <property type="evidence" value="ECO:0007669"/>
    <property type="project" value="InterPro"/>
</dbReference>
<evidence type="ECO:0000256" key="1">
    <source>
        <dbReference type="ARBA" id="ARBA00022801"/>
    </source>
</evidence>
<dbReference type="EMBL" id="JBAMMX010000022">
    <property type="protein sequence ID" value="KAK6918237.1"/>
    <property type="molecule type" value="Genomic_DNA"/>
</dbReference>
<dbReference type="InterPro" id="IPR029058">
    <property type="entry name" value="AB_hydrolase_fold"/>
</dbReference>
<name>A0AAN8UZE2_9MAGN</name>
<accession>A0AAN8UZE2</accession>
<comment type="caution">
    <text evidence="4">The sequence shown here is derived from an EMBL/GenBank/DDBJ whole genome shotgun (WGS) entry which is preliminary data.</text>
</comment>
<dbReference type="AlphaFoldDB" id="A0AAN8UZE2"/>
<organism evidence="4 5">
    <name type="scientific">Dillenia turbinata</name>
    <dbReference type="NCBI Taxonomy" id="194707"/>
    <lineage>
        <taxon>Eukaryota</taxon>
        <taxon>Viridiplantae</taxon>
        <taxon>Streptophyta</taxon>
        <taxon>Embryophyta</taxon>
        <taxon>Tracheophyta</taxon>
        <taxon>Spermatophyta</taxon>
        <taxon>Magnoliopsida</taxon>
        <taxon>eudicotyledons</taxon>
        <taxon>Gunneridae</taxon>
        <taxon>Pentapetalae</taxon>
        <taxon>Dilleniales</taxon>
        <taxon>Dilleniaceae</taxon>
        <taxon>Dillenia</taxon>
    </lineage>
</organism>